<feature type="transmembrane region" description="Helical" evidence="1">
    <location>
        <begin position="112"/>
        <end position="130"/>
    </location>
</feature>
<keyword evidence="1" id="KW-0812">Transmembrane</keyword>
<keyword evidence="1" id="KW-1133">Transmembrane helix</keyword>
<evidence type="ECO:0000313" key="2">
    <source>
        <dbReference type="EMBL" id="GIM30254.1"/>
    </source>
</evidence>
<name>A0A919VFF9_9CLOT</name>
<proteinExistence type="predicted"/>
<keyword evidence="3" id="KW-1185">Reference proteome</keyword>
<feature type="transmembrane region" description="Helical" evidence="1">
    <location>
        <begin position="32"/>
        <end position="49"/>
    </location>
</feature>
<accession>A0A919VFF9</accession>
<feature type="transmembrane region" description="Helical" evidence="1">
    <location>
        <begin position="192"/>
        <end position="215"/>
    </location>
</feature>
<feature type="transmembrane region" description="Helical" evidence="1">
    <location>
        <begin position="393"/>
        <end position="415"/>
    </location>
</feature>
<comment type="caution">
    <text evidence="2">The sequence shown here is derived from an EMBL/GenBank/DDBJ whole genome shotgun (WGS) entry which is preliminary data.</text>
</comment>
<feature type="transmembrane region" description="Helical" evidence="1">
    <location>
        <begin position="9"/>
        <end position="26"/>
    </location>
</feature>
<feature type="transmembrane region" description="Helical" evidence="1">
    <location>
        <begin position="167"/>
        <end position="186"/>
    </location>
</feature>
<dbReference type="EMBL" id="BOPZ01000031">
    <property type="protein sequence ID" value="GIM30254.1"/>
    <property type="molecule type" value="Genomic_DNA"/>
</dbReference>
<feature type="transmembrane region" description="Helical" evidence="1">
    <location>
        <begin position="456"/>
        <end position="473"/>
    </location>
</feature>
<feature type="transmembrane region" description="Helical" evidence="1">
    <location>
        <begin position="58"/>
        <end position="77"/>
    </location>
</feature>
<sequence>MINSFKKSLIYYIINFLFLFICLIQNTQKNHIALTISIVIYIIFIFYINENDGVTNQIILSISFSVIYTNLWRWTYLNIPMEIKYLIDVISIILTLKILFRFKKYSRCLKDKIVIISLLLIVFSPIISFFNKVDFIDYIMSLRIYIRFLPMYIILSISKNDYKKHDFYFLCGLNLILVIIQSRLGWRDDVSGVFGISNVQGFFLFLLIIYCIGLTRYLYNKINLMLFSIISLVIFIISGIGEIKVAFIIIPVISIIGIVLNQRNYIKLFKIGIPIVFMIIIGFNILVQISPNFKSFFSYDYIGQNIYNYTMRTNDERFYLGRIENIAYTNNYILTSQKDKITGLGIGYAMPDENWYYTADFVPRGRSIINLYETKLYQEYGLYFGYHFSSMNIIYLEGGIIGLITFYLIISIQFLRSFKILKKTNKINYKCLSNASISLLIALVLLMFYYPYLIDINANLLFIIVMALITNVYKLE</sequence>
<dbReference type="AlphaFoldDB" id="A0A919VFF9"/>
<organism evidence="2 3">
    <name type="scientific">Clostridium polyendosporum</name>
    <dbReference type="NCBI Taxonomy" id="69208"/>
    <lineage>
        <taxon>Bacteria</taxon>
        <taxon>Bacillati</taxon>
        <taxon>Bacillota</taxon>
        <taxon>Clostridia</taxon>
        <taxon>Eubacteriales</taxon>
        <taxon>Clostridiaceae</taxon>
        <taxon>Clostridium</taxon>
    </lineage>
</organism>
<evidence type="ECO:0000313" key="3">
    <source>
        <dbReference type="Proteomes" id="UP000679179"/>
    </source>
</evidence>
<dbReference type="Proteomes" id="UP000679179">
    <property type="component" value="Unassembled WGS sequence"/>
</dbReference>
<evidence type="ECO:0000256" key="1">
    <source>
        <dbReference type="SAM" id="Phobius"/>
    </source>
</evidence>
<feature type="transmembrane region" description="Helical" evidence="1">
    <location>
        <begin position="83"/>
        <end position="100"/>
    </location>
</feature>
<feature type="transmembrane region" description="Helical" evidence="1">
    <location>
        <begin position="222"/>
        <end position="239"/>
    </location>
</feature>
<reference evidence="2" key="1">
    <citation type="submission" date="2021-03" db="EMBL/GenBank/DDBJ databases">
        <title>Taxonomic study of Clostridium polyendosporum from meadow-gley soil under rice.</title>
        <authorList>
            <person name="Kobayashi H."/>
            <person name="Tanizawa Y."/>
            <person name="Yagura M."/>
        </authorList>
    </citation>
    <scope>NUCLEOTIDE SEQUENCE</scope>
    <source>
        <strain evidence="2">JCM 30710</strain>
    </source>
</reference>
<feature type="transmembrane region" description="Helical" evidence="1">
    <location>
        <begin position="136"/>
        <end position="155"/>
    </location>
</feature>
<feature type="transmembrane region" description="Helical" evidence="1">
    <location>
        <begin position="245"/>
        <end position="261"/>
    </location>
</feature>
<feature type="transmembrane region" description="Helical" evidence="1">
    <location>
        <begin position="427"/>
        <end position="450"/>
    </location>
</feature>
<evidence type="ECO:0008006" key="4">
    <source>
        <dbReference type="Google" id="ProtNLM"/>
    </source>
</evidence>
<protein>
    <recommendedName>
        <fullName evidence="4">O-Antigen ligase</fullName>
    </recommendedName>
</protein>
<feature type="transmembrane region" description="Helical" evidence="1">
    <location>
        <begin position="268"/>
        <end position="289"/>
    </location>
</feature>
<gene>
    <name evidence="2" type="ORF">CPJCM30710_29200</name>
</gene>
<keyword evidence="1" id="KW-0472">Membrane</keyword>